<dbReference type="RefSeq" id="XP_015407300.1">
    <property type="nucleotide sequence ID" value="XM_015550230.1"/>
</dbReference>
<keyword evidence="4" id="KW-1185">Reference proteome</keyword>
<accession>A0A0L1J3Q9</accession>
<dbReference type="EMBL" id="JNOM01000117">
    <property type="protein sequence ID" value="KNG86377.1"/>
    <property type="molecule type" value="Genomic_DNA"/>
</dbReference>
<dbReference type="InterPro" id="IPR038169">
    <property type="entry name" value="DC-UbP/UBTD2_N_sf"/>
</dbReference>
<dbReference type="InterPro" id="IPR029071">
    <property type="entry name" value="Ubiquitin-like_domsf"/>
</dbReference>
<dbReference type="SUPFAM" id="SSF54236">
    <property type="entry name" value="Ubiquitin-like"/>
    <property type="match status" value="1"/>
</dbReference>
<feature type="domain" description="Ubiquitin-like" evidence="2">
    <location>
        <begin position="259"/>
        <end position="337"/>
    </location>
</feature>
<dbReference type="Pfam" id="PF16455">
    <property type="entry name" value="UBD"/>
    <property type="match status" value="1"/>
</dbReference>
<gene>
    <name evidence="3" type="ORF">ANOM_004973</name>
</gene>
<dbReference type="InterPro" id="IPR032752">
    <property type="entry name" value="DC-UbP/UBTD2_N"/>
</dbReference>
<reference evidence="3 4" key="1">
    <citation type="submission" date="2014-06" db="EMBL/GenBank/DDBJ databases">
        <title>The Genome of the Aflatoxigenic Filamentous Fungus Aspergillus nomius.</title>
        <authorList>
            <person name="Moore M.G."/>
            <person name="Shannon B.M."/>
            <person name="Brian M.M."/>
        </authorList>
    </citation>
    <scope>NUCLEOTIDE SEQUENCE [LARGE SCALE GENOMIC DNA]</scope>
    <source>
        <strain evidence="3 4">NRRL 13137</strain>
    </source>
</reference>
<evidence type="ECO:0000259" key="2">
    <source>
        <dbReference type="PROSITE" id="PS50053"/>
    </source>
</evidence>
<organism evidence="3 4">
    <name type="scientific">Aspergillus nomiae NRRL (strain ATCC 15546 / NRRL 13137 / CBS 260.88 / M93)</name>
    <dbReference type="NCBI Taxonomy" id="1509407"/>
    <lineage>
        <taxon>Eukaryota</taxon>
        <taxon>Fungi</taxon>
        <taxon>Dikarya</taxon>
        <taxon>Ascomycota</taxon>
        <taxon>Pezizomycotina</taxon>
        <taxon>Eurotiomycetes</taxon>
        <taxon>Eurotiomycetidae</taxon>
        <taxon>Eurotiales</taxon>
        <taxon>Aspergillaceae</taxon>
        <taxon>Aspergillus</taxon>
        <taxon>Aspergillus subgen. Circumdati</taxon>
    </lineage>
</organism>
<feature type="region of interest" description="Disordered" evidence="1">
    <location>
        <begin position="215"/>
        <end position="251"/>
    </location>
</feature>
<dbReference type="Proteomes" id="UP000037505">
    <property type="component" value="Unassembled WGS sequence"/>
</dbReference>
<dbReference type="GeneID" id="26806777"/>
<evidence type="ECO:0000313" key="3">
    <source>
        <dbReference type="EMBL" id="KNG86377.1"/>
    </source>
</evidence>
<dbReference type="STRING" id="1509407.A0A0L1J3Q9"/>
<feature type="compositionally biased region" description="Basic and acidic residues" evidence="1">
    <location>
        <begin position="242"/>
        <end position="251"/>
    </location>
</feature>
<sequence>MVQPFSLMLSSFSISTLRDDWIPHTSTTSTILADLHPSTSTQLPLKDPISGCCLSTARDNRSAYATQTATEERRPDASARGVNSTAVATIPSNSARVVIRASPDHLPLNENFNAPIRRHVWYSKRRLWNRAQLDQERKEFFETRVTGKPEIWAALSAAISLMQTGDLTTAQGIIDAAGVTVPTGDLCQGVYDEQGVLYRLPQCIVSDPENLVKSNLGEDDFDTDDGKLSLDEESGDELIADDAERRRDEKGKLSERDLIRVKARLSDRGGPDMVVTVGKAQNVAYVARKLQQEAEIPKTQRIKIAYLGKILKEHLPLVDQGWKQGNVINALVVARPSPSC</sequence>
<evidence type="ECO:0000313" key="4">
    <source>
        <dbReference type="Proteomes" id="UP000037505"/>
    </source>
</evidence>
<dbReference type="AlphaFoldDB" id="A0A0L1J3Q9"/>
<comment type="caution">
    <text evidence="3">The sequence shown here is derived from an EMBL/GenBank/DDBJ whole genome shotgun (WGS) entry which is preliminary data.</text>
</comment>
<proteinExistence type="predicted"/>
<protein>
    <submittedName>
        <fullName evidence="3">Ubiquitin domain protein</fullName>
    </submittedName>
</protein>
<dbReference type="PANTHER" id="PTHR13609">
    <property type="entry name" value="UBIQUITIN DOMAIN CONTAINING 1 PROTEIN-RELATED"/>
    <property type="match status" value="1"/>
</dbReference>
<dbReference type="OrthoDB" id="1640476at2759"/>
<evidence type="ECO:0000256" key="1">
    <source>
        <dbReference type="SAM" id="MobiDB-lite"/>
    </source>
</evidence>
<feature type="compositionally biased region" description="Acidic residues" evidence="1">
    <location>
        <begin position="231"/>
        <end position="241"/>
    </location>
</feature>
<name>A0A0L1J3Q9_ASPN3</name>
<dbReference type="PROSITE" id="PS50053">
    <property type="entry name" value="UBIQUITIN_2"/>
    <property type="match status" value="1"/>
</dbReference>
<dbReference type="InterPro" id="IPR039869">
    <property type="entry name" value="UBTD1/2"/>
</dbReference>
<dbReference type="Gene3D" id="1.20.225.20">
    <property type="entry name" value="Ub domain-containing protein, DC-UbP/UBTD2, N-terminal domain"/>
    <property type="match status" value="1"/>
</dbReference>
<dbReference type="InterPro" id="IPR000626">
    <property type="entry name" value="Ubiquitin-like_dom"/>
</dbReference>